<dbReference type="InterPro" id="IPR027417">
    <property type="entry name" value="P-loop_NTPase"/>
</dbReference>
<evidence type="ECO:0000313" key="3">
    <source>
        <dbReference type="Proteomes" id="UP000515135"/>
    </source>
</evidence>
<dbReference type="SUPFAM" id="SSF52540">
    <property type="entry name" value="P-loop containing nucleoside triphosphate hydrolases"/>
    <property type="match status" value="1"/>
</dbReference>
<accession>A0A6P4YCK7</accession>
<dbReference type="GeneID" id="109462531"/>
<keyword evidence="1" id="KW-0175">Coiled coil</keyword>
<dbReference type="PANTHER" id="PTHR14241">
    <property type="entry name" value="INTERFERON-INDUCED PROTEIN 44"/>
    <property type="match status" value="1"/>
</dbReference>
<dbReference type="AlphaFoldDB" id="A0A6P4YCK7"/>
<keyword evidence="3" id="KW-1185">Reference proteome</keyword>
<evidence type="ECO:0000256" key="2">
    <source>
        <dbReference type="SAM" id="MobiDB-lite"/>
    </source>
</evidence>
<reference evidence="4" key="1">
    <citation type="submission" date="2025-08" db="UniProtKB">
        <authorList>
            <consortium name="RefSeq"/>
        </authorList>
    </citation>
    <scope>IDENTIFICATION</scope>
    <source>
        <tissue evidence="4">Gonad</tissue>
    </source>
</reference>
<dbReference type="Gene3D" id="3.40.50.300">
    <property type="entry name" value="P-loop containing nucleotide triphosphate hydrolases"/>
    <property type="match status" value="1"/>
</dbReference>
<dbReference type="RefSeq" id="XP_019614641.1">
    <property type="nucleotide sequence ID" value="XM_019759082.1"/>
</dbReference>
<evidence type="ECO:0000313" key="4">
    <source>
        <dbReference type="RefSeq" id="XP_019614641.1"/>
    </source>
</evidence>
<dbReference type="KEGG" id="bbel:109462531"/>
<dbReference type="OrthoDB" id="25620at2759"/>
<sequence length="620" mass="70757">MLLYPGPPSSSSDSSDSEQVTGRVEENVCGAGNSEEQSVEKTLKNEKAKELELIENVGRSQLRLLKEAEGLLSVETIAERTGKLLDDLYQKSLRVLEVKMGCVIVYLAPSNLSTLEKVLGRDYKSGRLSRQFTDRLVADEMRAAAGQNLAMRVVMLERQYRQWTEYFNTRDMVQTGQQLPSSTMTSATRHEQPSVSPTISKSTKTKWSYNEPRVVYIKRHTDLSDKQAKGKRVGAIREQVERKHRKVEEVEKRRQLLEQEEQEKQKHKEHLKNSQQQALSEREKLLKYRFGDKHGSRFFACTDVSDIQQSDHSLRIGVFGPPGSGKGSFINTCERALRLTTEGTRRTEASQTEGTILVQEYLGDIGGKFCLVDTRDFSNFNEKELMAMTNIVYGRTRPGEEMDLRSATEVDRDDSRDTFLHWLHAVVFVLSAQDPLLLNGTHATNLKHIRDFMRPRGIAPVTVVTHADQVRDKSQLDQIKTKASAATGSQPSHVYFIENYTHHPERDFNTELRAMEILNAALVVGERYVKIHKQQQQYATEARQTAAAKDFATETIEDFFRRLCDYRHIPYDKVTPVIARLQEEDVTTAGLLRDTWDDLEAELPISSRMKTYIKEALFTT</sequence>
<feature type="region of interest" description="Disordered" evidence="2">
    <location>
        <begin position="177"/>
        <end position="204"/>
    </location>
</feature>
<dbReference type="Proteomes" id="UP000515135">
    <property type="component" value="Unplaced"/>
</dbReference>
<gene>
    <name evidence="4" type="primary">LOC109462531</name>
</gene>
<feature type="region of interest" description="Disordered" evidence="2">
    <location>
        <begin position="1"/>
        <end position="39"/>
    </location>
</feature>
<feature type="coiled-coil region" evidence="1">
    <location>
        <begin position="233"/>
        <end position="277"/>
    </location>
</feature>
<evidence type="ECO:0000256" key="1">
    <source>
        <dbReference type="SAM" id="Coils"/>
    </source>
</evidence>
<name>A0A6P4YCK7_BRABE</name>
<proteinExistence type="predicted"/>
<protein>
    <submittedName>
        <fullName evidence="4">Uncharacterized protein LOC109462531</fullName>
    </submittedName>
</protein>
<dbReference type="CDD" id="cd00882">
    <property type="entry name" value="Ras_like_GTPase"/>
    <property type="match status" value="1"/>
</dbReference>
<organism evidence="3 4">
    <name type="scientific">Branchiostoma belcheri</name>
    <name type="common">Amphioxus</name>
    <dbReference type="NCBI Taxonomy" id="7741"/>
    <lineage>
        <taxon>Eukaryota</taxon>
        <taxon>Metazoa</taxon>
        <taxon>Chordata</taxon>
        <taxon>Cephalochordata</taxon>
        <taxon>Leptocardii</taxon>
        <taxon>Amphioxiformes</taxon>
        <taxon>Branchiostomatidae</taxon>
        <taxon>Branchiostoma</taxon>
    </lineage>
</organism>
<dbReference type="PANTHER" id="PTHR14241:SF31">
    <property type="entry name" value="RIBOSOMAL PROTEIN S23 MITOCHONDRIAL CONSERVED DOMAIN-CONTAINING PROTEIN"/>
    <property type="match status" value="1"/>
</dbReference>